<dbReference type="EMBL" id="CM042029">
    <property type="protein sequence ID" value="KAI3795011.1"/>
    <property type="molecule type" value="Genomic_DNA"/>
</dbReference>
<organism evidence="1 2">
    <name type="scientific">Smallanthus sonchifolius</name>
    <dbReference type="NCBI Taxonomy" id="185202"/>
    <lineage>
        <taxon>Eukaryota</taxon>
        <taxon>Viridiplantae</taxon>
        <taxon>Streptophyta</taxon>
        <taxon>Embryophyta</taxon>
        <taxon>Tracheophyta</taxon>
        <taxon>Spermatophyta</taxon>
        <taxon>Magnoliopsida</taxon>
        <taxon>eudicotyledons</taxon>
        <taxon>Gunneridae</taxon>
        <taxon>Pentapetalae</taxon>
        <taxon>asterids</taxon>
        <taxon>campanulids</taxon>
        <taxon>Asterales</taxon>
        <taxon>Asteraceae</taxon>
        <taxon>Asteroideae</taxon>
        <taxon>Heliantheae alliance</taxon>
        <taxon>Millerieae</taxon>
        <taxon>Smallanthus</taxon>
    </lineage>
</organism>
<gene>
    <name evidence="1" type="ORF">L1987_37654</name>
</gene>
<accession>A0ACB9HIC1</accession>
<evidence type="ECO:0000313" key="2">
    <source>
        <dbReference type="Proteomes" id="UP001056120"/>
    </source>
</evidence>
<proteinExistence type="predicted"/>
<comment type="caution">
    <text evidence="1">The sequence shown here is derived from an EMBL/GenBank/DDBJ whole genome shotgun (WGS) entry which is preliminary data.</text>
</comment>
<keyword evidence="2" id="KW-1185">Reference proteome</keyword>
<reference evidence="2" key="1">
    <citation type="journal article" date="2022" name="Mol. Ecol. Resour.">
        <title>The genomes of chicory, endive, great burdock and yacon provide insights into Asteraceae palaeo-polyploidization history and plant inulin production.</title>
        <authorList>
            <person name="Fan W."/>
            <person name="Wang S."/>
            <person name="Wang H."/>
            <person name="Wang A."/>
            <person name="Jiang F."/>
            <person name="Liu H."/>
            <person name="Zhao H."/>
            <person name="Xu D."/>
            <person name="Zhang Y."/>
        </authorList>
    </citation>
    <scope>NUCLEOTIDE SEQUENCE [LARGE SCALE GENOMIC DNA]</scope>
    <source>
        <strain evidence="2">cv. Yunnan</strain>
    </source>
</reference>
<reference evidence="1 2" key="2">
    <citation type="journal article" date="2022" name="Mol. Ecol. Resour.">
        <title>The genomes of chicory, endive, great burdock and yacon provide insights into Asteraceae paleo-polyploidization history and plant inulin production.</title>
        <authorList>
            <person name="Fan W."/>
            <person name="Wang S."/>
            <person name="Wang H."/>
            <person name="Wang A."/>
            <person name="Jiang F."/>
            <person name="Liu H."/>
            <person name="Zhao H."/>
            <person name="Xu D."/>
            <person name="Zhang Y."/>
        </authorList>
    </citation>
    <scope>NUCLEOTIDE SEQUENCE [LARGE SCALE GENOMIC DNA]</scope>
    <source>
        <strain evidence="2">cv. Yunnan</strain>
        <tissue evidence="1">Leaves</tissue>
    </source>
</reference>
<sequence length="145" mass="16769">MYQTQHRWISCYRRECRWWYPEKELRSNFLFSFSSFYHNGTNMMAETRALRDGFNLCSDKGIQVNDIESYSKVMVDSILGLISTPLHVLYLIRECIGLLSSGMMVSHIYRQGNSIADRLASHAYSHRSDCIVEAASSLLQTSLLQ</sequence>
<evidence type="ECO:0000313" key="1">
    <source>
        <dbReference type="EMBL" id="KAI3795011.1"/>
    </source>
</evidence>
<dbReference type="Proteomes" id="UP001056120">
    <property type="component" value="Linkage Group LG12"/>
</dbReference>
<protein>
    <submittedName>
        <fullName evidence="1">Uncharacterized protein</fullName>
    </submittedName>
</protein>
<name>A0ACB9HIC1_9ASTR</name>